<comment type="caution">
    <text evidence="7">The sequence shown here is derived from an EMBL/GenBank/DDBJ whole genome shotgun (WGS) entry which is preliminary data.</text>
</comment>
<feature type="domain" description="Penicillin-binding protein transpeptidase" evidence="5">
    <location>
        <begin position="257"/>
        <end position="553"/>
    </location>
</feature>
<dbReference type="GO" id="GO:0051301">
    <property type="term" value="P:cell division"/>
    <property type="evidence" value="ECO:0007669"/>
    <property type="project" value="UniProtKB-KW"/>
</dbReference>
<keyword evidence="7" id="KW-0131">Cell cycle</keyword>
<dbReference type="Proteomes" id="UP000244081">
    <property type="component" value="Unassembled WGS sequence"/>
</dbReference>
<dbReference type="SUPFAM" id="SSF56601">
    <property type="entry name" value="beta-lactamase/transpeptidase-like"/>
    <property type="match status" value="1"/>
</dbReference>
<keyword evidence="7" id="KW-0132">Cell division</keyword>
<feature type="transmembrane region" description="Helical" evidence="4">
    <location>
        <begin position="43"/>
        <end position="61"/>
    </location>
</feature>
<keyword evidence="3 4" id="KW-0472">Membrane</keyword>
<dbReference type="InterPro" id="IPR050515">
    <property type="entry name" value="Beta-lactam/transpept"/>
</dbReference>
<dbReference type="GO" id="GO:0071555">
    <property type="term" value="P:cell wall organization"/>
    <property type="evidence" value="ECO:0007669"/>
    <property type="project" value="TreeGrafter"/>
</dbReference>
<evidence type="ECO:0000259" key="5">
    <source>
        <dbReference type="Pfam" id="PF00905"/>
    </source>
</evidence>
<dbReference type="RefSeq" id="WP_210203606.1">
    <property type="nucleotide sequence ID" value="NZ_QAYG01000009.1"/>
</dbReference>
<dbReference type="InterPro" id="IPR036138">
    <property type="entry name" value="PBP_dimer_sf"/>
</dbReference>
<dbReference type="PANTHER" id="PTHR30627">
    <property type="entry name" value="PEPTIDOGLYCAN D,D-TRANSPEPTIDASE"/>
    <property type="match status" value="1"/>
</dbReference>
<keyword evidence="4" id="KW-0812">Transmembrane</keyword>
<dbReference type="Pfam" id="PF00905">
    <property type="entry name" value="Transpeptidase"/>
    <property type="match status" value="1"/>
</dbReference>
<dbReference type="InterPro" id="IPR001460">
    <property type="entry name" value="PCN-bd_Tpept"/>
</dbReference>
<sequence length="578" mass="62440">MSLAASDFSPLAASARSRAQAPRVSAVVSRSMAEDAGTPGRVVVVMAVFALLYGLIALRLIDLGMSDETSSSGYIGAQQAILAARPDLVDRNGELLATDIKAPSVYAEPRKIVDVDEAIDKLSSVLPELGSDAMRKRLESDAGFIWLKREITPLQREAIHRLGIPGIGFLTENRRFYPGGPTAGHIVGIANVDEQGIAGLEKYLDGQGIADLQHFGFATDQALKPVRLSMDLRVQHVVRDELSKAMERYKAIASVGIVLDVHTGEVMAMSSLPDYDPNDPGEALKPENLNRATAGVYEMGSVFKSFSIAMALDSGKVTLDSKYDATKPIRIGGFTIHDFHGTRRVLTVPEIFVHSSNIGTAKMTLDVGIDQQEKFFKRIGLLDKVDTELPEVAAPLLPRKWSEITAMTASYGHGISVSPMQTAVAGVALINGGMLIEPTFFPRTATEAAKGAKRVISKRVSDMMRYLFRLNAVEGSGRNARVAGYMVGGKTGTADKVVDGRYAHDRRRNSFLAAFPMDDPQYLVLVVLDEPKPEEGKYYATAGMNAAPTVSKIIARIAPMLGVVPHMSEDSDTTLVSY</sequence>
<evidence type="ECO:0000313" key="7">
    <source>
        <dbReference type="EMBL" id="PTW58814.1"/>
    </source>
</evidence>
<feature type="domain" description="Penicillin-binding protein dimerisation" evidence="6">
    <location>
        <begin position="82"/>
        <end position="193"/>
    </location>
</feature>
<dbReference type="SUPFAM" id="SSF56519">
    <property type="entry name" value="Penicillin binding protein dimerisation domain"/>
    <property type="match status" value="1"/>
</dbReference>
<dbReference type="AlphaFoldDB" id="A0A2T5V4Z2"/>
<keyword evidence="2" id="KW-0121">Carboxypeptidase</keyword>
<dbReference type="PANTHER" id="PTHR30627:SF1">
    <property type="entry name" value="PEPTIDOGLYCAN D,D-TRANSPEPTIDASE FTSI"/>
    <property type="match status" value="1"/>
</dbReference>
<keyword evidence="2" id="KW-0378">Hydrolase</keyword>
<organism evidence="7 8">
    <name type="scientific">Breoghania corrubedonensis</name>
    <dbReference type="NCBI Taxonomy" id="665038"/>
    <lineage>
        <taxon>Bacteria</taxon>
        <taxon>Pseudomonadati</taxon>
        <taxon>Pseudomonadota</taxon>
        <taxon>Alphaproteobacteria</taxon>
        <taxon>Hyphomicrobiales</taxon>
        <taxon>Stappiaceae</taxon>
        <taxon>Breoghania</taxon>
    </lineage>
</organism>
<dbReference type="GO" id="GO:0005886">
    <property type="term" value="C:plasma membrane"/>
    <property type="evidence" value="ECO:0007669"/>
    <property type="project" value="TreeGrafter"/>
</dbReference>
<evidence type="ECO:0000259" key="6">
    <source>
        <dbReference type="Pfam" id="PF03717"/>
    </source>
</evidence>
<name>A0A2T5V4Z2_9HYPH</name>
<evidence type="ECO:0000256" key="4">
    <source>
        <dbReference type="SAM" id="Phobius"/>
    </source>
</evidence>
<keyword evidence="8" id="KW-1185">Reference proteome</keyword>
<dbReference type="Gene3D" id="3.30.450.330">
    <property type="match status" value="1"/>
</dbReference>
<dbReference type="Gene3D" id="3.90.1310.10">
    <property type="entry name" value="Penicillin-binding protein 2a (Domain 2)"/>
    <property type="match status" value="1"/>
</dbReference>
<dbReference type="Pfam" id="PF03717">
    <property type="entry name" value="PBP_dimer"/>
    <property type="match status" value="1"/>
</dbReference>
<dbReference type="Gene3D" id="3.40.710.10">
    <property type="entry name" value="DD-peptidase/beta-lactamase superfamily"/>
    <property type="match status" value="1"/>
</dbReference>
<accession>A0A2T5V4Z2</accession>
<gene>
    <name evidence="7" type="ORF">C8N35_109118</name>
</gene>
<dbReference type="InterPro" id="IPR012338">
    <property type="entry name" value="Beta-lactam/transpept-like"/>
</dbReference>
<evidence type="ECO:0000313" key="8">
    <source>
        <dbReference type="Proteomes" id="UP000244081"/>
    </source>
</evidence>
<dbReference type="EMBL" id="QAYG01000009">
    <property type="protein sequence ID" value="PTW58814.1"/>
    <property type="molecule type" value="Genomic_DNA"/>
</dbReference>
<dbReference type="InterPro" id="IPR005311">
    <property type="entry name" value="PBP_dimer"/>
</dbReference>
<evidence type="ECO:0000256" key="3">
    <source>
        <dbReference type="ARBA" id="ARBA00023136"/>
    </source>
</evidence>
<comment type="subcellular location">
    <subcellularLocation>
        <location evidence="1">Membrane</location>
    </subcellularLocation>
</comment>
<keyword evidence="2" id="KW-0645">Protease</keyword>
<dbReference type="GO" id="GO:0008658">
    <property type="term" value="F:penicillin binding"/>
    <property type="evidence" value="ECO:0007669"/>
    <property type="project" value="InterPro"/>
</dbReference>
<keyword evidence="4" id="KW-1133">Transmembrane helix</keyword>
<evidence type="ECO:0000256" key="1">
    <source>
        <dbReference type="ARBA" id="ARBA00004370"/>
    </source>
</evidence>
<evidence type="ECO:0000256" key="2">
    <source>
        <dbReference type="ARBA" id="ARBA00022645"/>
    </source>
</evidence>
<proteinExistence type="predicted"/>
<protein>
    <submittedName>
        <fullName evidence="7">Cell division protein FtsI (Penicillin-binding protein 3)</fullName>
    </submittedName>
</protein>
<dbReference type="GO" id="GO:0004180">
    <property type="term" value="F:carboxypeptidase activity"/>
    <property type="evidence" value="ECO:0007669"/>
    <property type="project" value="UniProtKB-KW"/>
</dbReference>
<reference evidence="7 8" key="1">
    <citation type="submission" date="2018-04" db="EMBL/GenBank/DDBJ databases">
        <title>Genomic Encyclopedia of Archaeal and Bacterial Type Strains, Phase II (KMG-II): from individual species to whole genera.</title>
        <authorList>
            <person name="Goeker M."/>
        </authorList>
    </citation>
    <scope>NUCLEOTIDE SEQUENCE [LARGE SCALE GENOMIC DNA]</scope>
    <source>
        <strain evidence="7 8">DSM 23382</strain>
    </source>
</reference>